<dbReference type="PANTHER" id="PTHR37313">
    <property type="entry name" value="UPF0749 PROTEIN RV1825"/>
    <property type="match status" value="1"/>
</dbReference>
<dbReference type="InterPro" id="IPR010273">
    <property type="entry name" value="DUF881"/>
</dbReference>
<dbReference type="PANTHER" id="PTHR37313:SF1">
    <property type="entry name" value="UPF0749 PROTEIN RV1823"/>
    <property type="match status" value="1"/>
</dbReference>
<dbReference type="AlphaFoldDB" id="A0A512DAH1"/>
<name>A0A512DAH1_9CELL</name>
<evidence type="ECO:0000256" key="3">
    <source>
        <dbReference type="SAM" id="Phobius"/>
    </source>
</evidence>
<feature type="region of interest" description="Disordered" evidence="2">
    <location>
        <begin position="248"/>
        <end position="330"/>
    </location>
</feature>
<keyword evidence="3" id="KW-1133">Transmembrane helix</keyword>
<dbReference type="EMBL" id="BJYY01000010">
    <property type="protein sequence ID" value="GEO33473.1"/>
    <property type="molecule type" value="Genomic_DNA"/>
</dbReference>
<dbReference type="Gene3D" id="3.30.70.1880">
    <property type="entry name" value="Protein of unknown function DUF881"/>
    <property type="match status" value="1"/>
</dbReference>
<protein>
    <submittedName>
        <fullName evidence="4">Membrane protein</fullName>
    </submittedName>
</protein>
<evidence type="ECO:0000313" key="5">
    <source>
        <dbReference type="Proteomes" id="UP000321181"/>
    </source>
</evidence>
<evidence type="ECO:0000256" key="1">
    <source>
        <dbReference type="ARBA" id="ARBA00009108"/>
    </source>
</evidence>
<gene>
    <name evidence="4" type="ORF">CAE01nite_11980</name>
</gene>
<keyword evidence="3" id="KW-0472">Membrane</keyword>
<sequence>MTLINEVMHKPLDPGYAEAAERHRLEGSRRAPARQRIAVVVVAVGLGLAVTTAASSLRAPQPEATRARTLLTEQITEQGDRSAALLASNDAVSREIARLRTQALGADDPALLEELARDELAAGTASVSGPGLRLTLTDAPTAQGDTGEADPDQRVQDVDLQVVTNGLWAAGAEAIAVNGQRLTVLTAIRSAGSAILVDLAPLTGPYVVEAIGDPAAMQTAFARTAAAQHLSTLRNTYEIGSDISAQDRLELPGSSRTRLSAATVPPPAEPAEPGEPALPEQPGRSTVAPGSQPPDAVDPGQGPGPDADDGARGAAGDVASSGQSNERDLS</sequence>
<dbReference type="GO" id="GO:0005886">
    <property type="term" value="C:plasma membrane"/>
    <property type="evidence" value="ECO:0007669"/>
    <property type="project" value="TreeGrafter"/>
</dbReference>
<dbReference type="RefSeq" id="WP_222595836.1">
    <property type="nucleotide sequence ID" value="NZ_BAAARM010000002.1"/>
</dbReference>
<keyword evidence="3" id="KW-0812">Transmembrane</keyword>
<feature type="transmembrane region" description="Helical" evidence="3">
    <location>
        <begin position="37"/>
        <end position="57"/>
    </location>
</feature>
<proteinExistence type="inferred from homology"/>
<accession>A0A512DAH1</accession>
<evidence type="ECO:0000313" key="4">
    <source>
        <dbReference type="EMBL" id="GEO33473.1"/>
    </source>
</evidence>
<comment type="similarity">
    <text evidence="1">Belongs to the UPF0749 family.</text>
</comment>
<evidence type="ECO:0000256" key="2">
    <source>
        <dbReference type="SAM" id="MobiDB-lite"/>
    </source>
</evidence>
<comment type="caution">
    <text evidence="4">The sequence shown here is derived from an EMBL/GenBank/DDBJ whole genome shotgun (WGS) entry which is preliminary data.</text>
</comment>
<reference evidence="4 5" key="1">
    <citation type="submission" date="2019-07" db="EMBL/GenBank/DDBJ databases">
        <title>Whole genome shotgun sequence of Cellulomonas aerilata NBRC 106308.</title>
        <authorList>
            <person name="Hosoyama A."/>
            <person name="Uohara A."/>
            <person name="Ohji S."/>
            <person name="Ichikawa N."/>
        </authorList>
    </citation>
    <scope>NUCLEOTIDE SEQUENCE [LARGE SCALE GENOMIC DNA]</scope>
    <source>
        <strain evidence="4 5">NBRC 106308</strain>
    </source>
</reference>
<dbReference type="Proteomes" id="UP000321181">
    <property type="component" value="Unassembled WGS sequence"/>
</dbReference>
<organism evidence="4 5">
    <name type="scientific">Cellulomonas aerilata</name>
    <dbReference type="NCBI Taxonomy" id="515326"/>
    <lineage>
        <taxon>Bacteria</taxon>
        <taxon>Bacillati</taxon>
        <taxon>Actinomycetota</taxon>
        <taxon>Actinomycetes</taxon>
        <taxon>Micrococcales</taxon>
        <taxon>Cellulomonadaceae</taxon>
        <taxon>Cellulomonas</taxon>
    </lineage>
</organism>
<keyword evidence="5" id="KW-1185">Reference proteome</keyword>
<dbReference type="Pfam" id="PF05949">
    <property type="entry name" value="DUF881"/>
    <property type="match status" value="1"/>
</dbReference>